<dbReference type="RefSeq" id="WP_133971597.1">
    <property type="nucleotide sequence ID" value="NZ_OPYN01000164.1"/>
</dbReference>
<sequence>MQEEPMNKPDDTLENEQLENAEPQVTLSRRKRGVGPVVGMPCAQGYKLIGDNCVITNIDFE</sequence>
<keyword evidence="3" id="KW-1185">Reference proteome</keyword>
<reference evidence="2 3" key="1">
    <citation type="submission" date="2018-02" db="EMBL/GenBank/DDBJ databases">
        <authorList>
            <person name="Dubost A."/>
        </authorList>
    </citation>
    <scope>NUCLEOTIDE SEQUENCE [LARGE SCALE GENOMIC DNA]</scope>
    <source>
        <strain evidence="3">JV551A3</strain>
    </source>
</reference>
<evidence type="ECO:0000256" key="1">
    <source>
        <dbReference type="SAM" id="MobiDB-lite"/>
    </source>
</evidence>
<name>A0AAQ1PBB2_9PSED</name>
<feature type="region of interest" description="Disordered" evidence="1">
    <location>
        <begin position="1"/>
        <end position="34"/>
    </location>
</feature>
<dbReference type="AlphaFoldDB" id="A0AAQ1PBB2"/>
<comment type="caution">
    <text evidence="2">The sequence shown here is derived from an EMBL/GenBank/DDBJ whole genome shotgun (WGS) entry which is preliminary data.</text>
</comment>
<evidence type="ECO:0000313" key="2">
    <source>
        <dbReference type="EMBL" id="SPO61939.1"/>
    </source>
</evidence>
<evidence type="ECO:0000313" key="3">
    <source>
        <dbReference type="Proteomes" id="UP000294335"/>
    </source>
</evidence>
<dbReference type="Proteomes" id="UP000294335">
    <property type="component" value="Unassembled WGS sequence"/>
</dbReference>
<dbReference type="EMBL" id="OPYN01000164">
    <property type="protein sequence ID" value="SPO61939.1"/>
    <property type="molecule type" value="Genomic_DNA"/>
</dbReference>
<organism evidence="2 3">
    <name type="scientific">Pseudomonas inefficax</name>
    <dbReference type="NCBI Taxonomy" id="2078786"/>
    <lineage>
        <taxon>Bacteria</taxon>
        <taxon>Pseudomonadati</taxon>
        <taxon>Pseudomonadota</taxon>
        <taxon>Gammaproteobacteria</taxon>
        <taxon>Pseudomonadales</taxon>
        <taxon>Pseudomonadaceae</taxon>
        <taxon>Pseudomonas</taxon>
    </lineage>
</organism>
<proteinExistence type="predicted"/>
<protein>
    <submittedName>
        <fullName evidence="2">Uncharacterized protein</fullName>
    </submittedName>
</protein>
<gene>
    <name evidence="2" type="ORF">JV551A3_V1_1640015</name>
</gene>
<accession>A0AAQ1PBB2</accession>
<feature type="compositionally biased region" description="Basic and acidic residues" evidence="1">
    <location>
        <begin position="1"/>
        <end position="11"/>
    </location>
</feature>